<evidence type="ECO:0000256" key="5">
    <source>
        <dbReference type="ARBA" id="ARBA00023136"/>
    </source>
</evidence>
<keyword evidence="4 7" id="KW-1133">Transmembrane helix</keyword>
<evidence type="ECO:0000256" key="1">
    <source>
        <dbReference type="ARBA" id="ARBA00004141"/>
    </source>
</evidence>
<dbReference type="GeneID" id="19324344"/>
<dbReference type="Pfam" id="PF00083">
    <property type="entry name" value="Sugar_tr"/>
    <property type="match status" value="2"/>
</dbReference>
<dbReference type="GO" id="GO:0016020">
    <property type="term" value="C:membrane"/>
    <property type="evidence" value="ECO:0007669"/>
    <property type="project" value="UniProtKB-SubCell"/>
</dbReference>
<feature type="transmembrane region" description="Helical" evidence="7">
    <location>
        <begin position="242"/>
        <end position="264"/>
    </location>
</feature>
<dbReference type="PANTHER" id="PTHR48022:SF27">
    <property type="entry name" value="MAJOR FACILITATOR SUPERFAMILY (MFS) PROFILE DOMAIN-CONTAINING PROTEIN"/>
    <property type="match status" value="1"/>
</dbReference>
<dbReference type="KEGG" id="tmn:UCRPA7_3945"/>
<feature type="region of interest" description="Disordered" evidence="6">
    <location>
        <begin position="336"/>
        <end position="357"/>
    </location>
</feature>
<dbReference type="EMBL" id="KB933070">
    <property type="protein sequence ID" value="EOO00544.1"/>
    <property type="molecule type" value="Genomic_DNA"/>
</dbReference>
<dbReference type="OrthoDB" id="6612291at2759"/>
<feature type="compositionally biased region" description="Basic and acidic residues" evidence="6">
    <location>
        <begin position="344"/>
        <end position="357"/>
    </location>
</feature>
<keyword evidence="9" id="KW-0762">Sugar transport</keyword>
<dbReference type="Proteomes" id="UP000014074">
    <property type="component" value="Unassembled WGS sequence"/>
</dbReference>
<feature type="transmembrane region" description="Helical" evidence="7">
    <location>
        <begin position="91"/>
        <end position="110"/>
    </location>
</feature>
<comment type="similarity">
    <text evidence="2">Belongs to the major facilitator superfamily. Sugar transporter (TC 2.A.1.1) family.</text>
</comment>
<name>R8BMF6_PHAM7</name>
<dbReference type="RefSeq" id="XP_007914688.1">
    <property type="nucleotide sequence ID" value="XM_007916497.1"/>
</dbReference>
<evidence type="ECO:0000259" key="8">
    <source>
        <dbReference type="PROSITE" id="PS50850"/>
    </source>
</evidence>
<dbReference type="SUPFAM" id="SSF103473">
    <property type="entry name" value="MFS general substrate transporter"/>
    <property type="match status" value="1"/>
</dbReference>
<evidence type="ECO:0000256" key="4">
    <source>
        <dbReference type="ARBA" id="ARBA00022989"/>
    </source>
</evidence>
<accession>R8BMF6</accession>
<sequence length="357" mass="39724">MFTMSCYALITATITVTSNKPEQIMAARILNYVYVGMELAVVPIFQSEIVPAPVRGLVVGSYQLSLAMGGLVINCICYGTSHLDDNRSWRIPLSLFYVVPTLIALSIFFIPESPRWLLRQGRTDEAKAALHKLRDGAFTEQQIEREFREVQFALESEVEQGKFSELFQGVNLKRTLIVIAVNFFQQGVGQAFVSQYGAVYVRSLGIFNPMLFSVMTSGINSCIMIVTLFANDRTGRRLRDLSSRLGFTVNVIFNFAVNFSVPYLVFADEAGLGSKVGFIFGSIAALSLIFTYFCVPECKGKTLEQIDWLFSKKVPLRKFGKADVSGILDEGATPLDDKLEDIEKEPPRTAHAETALK</sequence>
<dbReference type="InterPro" id="IPR036259">
    <property type="entry name" value="MFS_trans_sf"/>
</dbReference>
<feature type="transmembrane region" description="Helical" evidence="7">
    <location>
        <begin position="29"/>
        <end position="45"/>
    </location>
</feature>
<evidence type="ECO:0000256" key="7">
    <source>
        <dbReference type="SAM" id="Phobius"/>
    </source>
</evidence>
<proteinExistence type="inferred from homology"/>
<reference evidence="10" key="1">
    <citation type="journal article" date="2013" name="Genome Announc.">
        <title>Draft genome sequence of the ascomycete Phaeoacremonium aleophilum strain UCR-PA7, a causal agent of the esca disease complex in grapevines.</title>
        <authorList>
            <person name="Blanco-Ulate B."/>
            <person name="Rolshausen P."/>
            <person name="Cantu D."/>
        </authorList>
    </citation>
    <scope>NUCLEOTIDE SEQUENCE [LARGE SCALE GENOMIC DNA]</scope>
    <source>
        <strain evidence="10">UCR-PA7</strain>
    </source>
</reference>
<dbReference type="HOGENOM" id="CLU_001265_30_1_1"/>
<evidence type="ECO:0000256" key="6">
    <source>
        <dbReference type="SAM" id="MobiDB-lite"/>
    </source>
</evidence>
<dbReference type="Gene3D" id="1.20.1250.20">
    <property type="entry name" value="MFS general substrate transporter like domains"/>
    <property type="match status" value="2"/>
</dbReference>
<feature type="transmembrane region" description="Helical" evidence="7">
    <location>
        <begin position="276"/>
        <end position="295"/>
    </location>
</feature>
<evidence type="ECO:0000313" key="9">
    <source>
        <dbReference type="EMBL" id="EOO00544.1"/>
    </source>
</evidence>
<feature type="domain" description="Major facilitator superfamily (MFS) profile" evidence="8">
    <location>
        <begin position="1"/>
        <end position="357"/>
    </location>
</feature>
<keyword evidence="3 7" id="KW-0812">Transmembrane</keyword>
<organism evidence="9 10">
    <name type="scientific">Phaeoacremonium minimum (strain UCR-PA7)</name>
    <name type="common">Esca disease fungus</name>
    <name type="synonym">Togninia minima</name>
    <dbReference type="NCBI Taxonomy" id="1286976"/>
    <lineage>
        <taxon>Eukaryota</taxon>
        <taxon>Fungi</taxon>
        <taxon>Dikarya</taxon>
        <taxon>Ascomycota</taxon>
        <taxon>Pezizomycotina</taxon>
        <taxon>Sordariomycetes</taxon>
        <taxon>Sordariomycetidae</taxon>
        <taxon>Togniniales</taxon>
        <taxon>Togniniaceae</taxon>
        <taxon>Phaeoacremonium</taxon>
    </lineage>
</organism>
<dbReference type="GO" id="GO:0005351">
    <property type="term" value="F:carbohydrate:proton symporter activity"/>
    <property type="evidence" value="ECO:0007669"/>
    <property type="project" value="TreeGrafter"/>
</dbReference>
<dbReference type="InterPro" id="IPR050360">
    <property type="entry name" value="MFS_Sugar_Transporters"/>
</dbReference>
<dbReference type="AlphaFoldDB" id="R8BMF6"/>
<evidence type="ECO:0000256" key="2">
    <source>
        <dbReference type="ARBA" id="ARBA00010992"/>
    </source>
</evidence>
<dbReference type="InterPro" id="IPR020846">
    <property type="entry name" value="MFS_dom"/>
</dbReference>
<comment type="subcellular location">
    <subcellularLocation>
        <location evidence="1">Membrane</location>
        <topology evidence="1">Multi-pass membrane protein</topology>
    </subcellularLocation>
</comment>
<protein>
    <submittedName>
        <fullName evidence="9">Putative sugar transporter protein</fullName>
    </submittedName>
</protein>
<keyword evidence="5 7" id="KW-0472">Membrane</keyword>
<dbReference type="eggNOG" id="KOG0254">
    <property type="taxonomic scope" value="Eukaryota"/>
</dbReference>
<feature type="transmembrane region" description="Helical" evidence="7">
    <location>
        <begin position="210"/>
        <end position="230"/>
    </location>
</feature>
<dbReference type="PANTHER" id="PTHR48022">
    <property type="entry name" value="PLASTIDIC GLUCOSE TRANSPORTER 4"/>
    <property type="match status" value="1"/>
</dbReference>
<keyword evidence="10" id="KW-1185">Reference proteome</keyword>
<keyword evidence="9" id="KW-0813">Transport</keyword>
<dbReference type="PROSITE" id="PS50850">
    <property type="entry name" value="MFS"/>
    <property type="match status" value="1"/>
</dbReference>
<evidence type="ECO:0000256" key="3">
    <source>
        <dbReference type="ARBA" id="ARBA00022692"/>
    </source>
</evidence>
<feature type="transmembrane region" description="Helical" evidence="7">
    <location>
        <begin position="57"/>
        <end position="79"/>
    </location>
</feature>
<dbReference type="InterPro" id="IPR005828">
    <property type="entry name" value="MFS_sugar_transport-like"/>
</dbReference>
<evidence type="ECO:0000313" key="10">
    <source>
        <dbReference type="Proteomes" id="UP000014074"/>
    </source>
</evidence>
<gene>
    <name evidence="9" type="ORF">UCRPA7_3945</name>
</gene>